<keyword evidence="6" id="KW-0949">S-adenosyl-L-methionine</keyword>
<dbReference type="GO" id="GO:0042054">
    <property type="term" value="F:histone methyltransferase activity"/>
    <property type="evidence" value="ECO:0007669"/>
    <property type="project" value="InterPro"/>
</dbReference>
<feature type="domain" description="Post-SET" evidence="9">
    <location>
        <begin position="276"/>
        <end position="292"/>
    </location>
</feature>
<evidence type="ECO:0000256" key="1">
    <source>
        <dbReference type="ARBA" id="ARBA00004123"/>
    </source>
</evidence>
<dbReference type="PANTHER" id="PTHR22884">
    <property type="entry name" value="SET DOMAIN PROTEINS"/>
    <property type="match status" value="1"/>
</dbReference>
<dbReference type="SUPFAM" id="SSF82199">
    <property type="entry name" value="SET domain"/>
    <property type="match status" value="1"/>
</dbReference>
<evidence type="ECO:0000256" key="7">
    <source>
        <dbReference type="ARBA" id="ARBA00023242"/>
    </source>
</evidence>
<name>E1EX79_GIAIA</name>
<dbReference type="PROSITE" id="PS51215">
    <property type="entry name" value="AWS"/>
    <property type="match status" value="1"/>
</dbReference>
<dbReference type="STRING" id="658858.E1EX79"/>
<dbReference type="InterPro" id="IPR050777">
    <property type="entry name" value="SET2_Histone-Lys_MeTrsfase"/>
</dbReference>
<comment type="subcellular location">
    <subcellularLocation>
        <location evidence="2">Chromosome</location>
    </subcellularLocation>
    <subcellularLocation>
        <location evidence="1">Nucleus</location>
    </subcellularLocation>
</comment>
<dbReference type="Proteomes" id="UP000008974">
    <property type="component" value="Unassembled WGS sequence"/>
</dbReference>
<dbReference type="AlphaFoldDB" id="E1EX79"/>
<dbReference type="InterPro" id="IPR006560">
    <property type="entry name" value="AWS_dom"/>
</dbReference>
<keyword evidence="4 11" id="KW-0489">Methyltransferase</keyword>
<evidence type="ECO:0000259" key="10">
    <source>
        <dbReference type="PROSITE" id="PS51215"/>
    </source>
</evidence>
<keyword evidence="5 11" id="KW-0808">Transferase</keyword>
<evidence type="ECO:0000256" key="6">
    <source>
        <dbReference type="ARBA" id="ARBA00022691"/>
    </source>
</evidence>
<keyword evidence="7" id="KW-0539">Nucleus</keyword>
<sequence length="298" mass="33814">MGKVMAVKRADKVPIAIEPLRVFPYVYKRDELARMRRVFASAMHITEMDAISLHYTHIKRNIYVGCKRPSAARKTFCTCACKEGAGCGASCELRKVHLECYKECCAGTVCFKQAIVNPLFNSLIDPPRDIAESYKDSSKFIDCGNQRLQRMQYARTAVYPAGRKGYGLFALNSIQRGALVTEYVGEVITREECLRRKRSAKGHLYFLALDGELYIDAAHKGNESRFINHSCDPNCEVQLWYVGEEPRAAIVALRSIAPHEELSFDYKFDFYPGVKSKYPCFCDSLHCRGYIDAPKLRA</sequence>
<reference evidence="11 12" key="1">
    <citation type="journal article" date="2010" name="BMC Genomics">
        <title>Genome analysis and comparative genomics of a Giardia intestinalis assemblage E isolate.</title>
        <authorList>
            <person name="Jerlstrom-Hultqvist J."/>
            <person name="Franzen O."/>
            <person name="Ankarklev J."/>
            <person name="Xu F."/>
            <person name="Nohynkova E."/>
            <person name="Andersson J.O."/>
            <person name="Svard S.G."/>
            <person name="Andersson B."/>
        </authorList>
    </citation>
    <scope>NUCLEOTIDE SEQUENCE [LARGE SCALE GENOMIC DNA]</scope>
    <source>
        <strain evidence="11 12">P15</strain>
    </source>
</reference>
<accession>E1EX79</accession>
<evidence type="ECO:0000313" key="12">
    <source>
        <dbReference type="Proteomes" id="UP000008974"/>
    </source>
</evidence>
<dbReference type="VEuPathDB" id="GiardiaDB:GLP15_1600"/>
<evidence type="ECO:0000256" key="5">
    <source>
        <dbReference type="ARBA" id="ARBA00022679"/>
    </source>
</evidence>
<dbReference type="GO" id="GO:0005694">
    <property type="term" value="C:chromosome"/>
    <property type="evidence" value="ECO:0007669"/>
    <property type="project" value="UniProtKB-SubCell"/>
</dbReference>
<dbReference type="PROSITE" id="PS50280">
    <property type="entry name" value="SET"/>
    <property type="match status" value="1"/>
</dbReference>
<dbReference type="GO" id="GO:0032259">
    <property type="term" value="P:methylation"/>
    <property type="evidence" value="ECO:0007669"/>
    <property type="project" value="UniProtKB-KW"/>
</dbReference>
<protein>
    <submittedName>
        <fullName evidence="11">Histone methyltransferase HMT1</fullName>
    </submittedName>
</protein>
<evidence type="ECO:0000256" key="4">
    <source>
        <dbReference type="ARBA" id="ARBA00022603"/>
    </source>
</evidence>
<feature type="domain" description="AWS" evidence="10">
    <location>
        <begin position="74"/>
        <end position="119"/>
    </location>
</feature>
<evidence type="ECO:0000256" key="2">
    <source>
        <dbReference type="ARBA" id="ARBA00004286"/>
    </source>
</evidence>
<dbReference type="PROSITE" id="PS50868">
    <property type="entry name" value="POST_SET"/>
    <property type="match status" value="1"/>
</dbReference>
<dbReference type="InterPro" id="IPR001214">
    <property type="entry name" value="SET_dom"/>
</dbReference>
<dbReference type="Pfam" id="PF00856">
    <property type="entry name" value="SET"/>
    <property type="match status" value="1"/>
</dbReference>
<dbReference type="GO" id="GO:0005634">
    <property type="term" value="C:nucleus"/>
    <property type="evidence" value="ECO:0007669"/>
    <property type="project" value="UniProtKB-SubCell"/>
</dbReference>
<dbReference type="InterPro" id="IPR003616">
    <property type="entry name" value="Post-SET_dom"/>
</dbReference>
<comment type="caution">
    <text evidence="11">The sequence shown here is derived from an EMBL/GenBank/DDBJ whole genome shotgun (WGS) entry which is preliminary data.</text>
</comment>
<dbReference type="Gene3D" id="2.170.270.10">
    <property type="entry name" value="SET domain"/>
    <property type="match status" value="1"/>
</dbReference>
<dbReference type="InterPro" id="IPR046341">
    <property type="entry name" value="SET_dom_sf"/>
</dbReference>
<evidence type="ECO:0000259" key="8">
    <source>
        <dbReference type="PROSITE" id="PS50280"/>
    </source>
</evidence>
<dbReference type="OMA" id="NCEVQLW"/>
<organism evidence="11 12">
    <name type="scientific">Giardia intestinalis (strain P15)</name>
    <name type="common">Giardia lamblia</name>
    <dbReference type="NCBI Taxonomy" id="658858"/>
    <lineage>
        <taxon>Eukaryota</taxon>
        <taxon>Metamonada</taxon>
        <taxon>Diplomonadida</taxon>
        <taxon>Hexamitidae</taxon>
        <taxon>Giardiinae</taxon>
        <taxon>Giardia</taxon>
    </lineage>
</organism>
<proteinExistence type="predicted"/>
<evidence type="ECO:0000256" key="3">
    <source>
        <dbReference type="ARBA" id="ARBA00022454"/>
    </source>
</evidence>
<dbReference type="EMBL" id="ACVC01000038">
    <property type="protein sequence ID" value="EFO65192.1"/>
    <property type="molecule type" value="Genomic_DNA"/>
</dbReference>
<dbReference type="SMART" id="SM00317">
    <property type="entry name" value="SET"/>
    <property type="match status" value="1"/>
</dbReference>
<gene>
    <name evidence="11" type="ORF">GLP15_1600</name>
</gene>
<feature type="domain" description="SET" evidence="8">
    <location>
        <begin position="149"/>
        <end position="267"/>
    </location>
</feature>
<dbReference type="OrthoDB" id="422362at2759"/>
<evidence type="ECO:0000259" key="9">
    <source>
        <dbReference type="PROSITE" id="PS50868"/>
    </source>
</evidence>
<keyword evidence="3" id="KW-0158">Chromosome</keyword>
<evidence type="ECO:0000313" key="11">
    <source>
        <dbReference type="EMBL" id="EFO65192.1"/>
    </source>
</evidence>